<proteinExistence type="predicted"/>
<evidence type="ECO:0000313" key="2">
    <source>
        <dbReference type="Proteomes" id="UP000298513"/>
    </source>
</evidence>
<dbReference type="GeneID" id="91529250"/>
<evidence type="ECO:0000313" key="1">
    <source>
        <dbReference type="EMBL" id="TGN85557.1"/>
    </source>
</evidence>
<dbReference type="Proteomes" id="UP000298513">
    <property type="component" value="Unassembled WGS sequence"/>
</dbReference>
<gene>
    <name evidence="1" type="ORF">E5082_05440</name>
</gene>
<comment type="caution">
    <text evidence="1">The sequence shown here is derived from an EMBL/GenBank/DDBJ whole genome shotgun (WGS) entry which is preliminary data.</text>
</comment>
<dbReference type="RefSeq" id="WP_135790150.1">
    <property type="nucleotide sequence ID" value="NZ_BNBQ01000001.1"/>
</dbReference>
<dbReference type="AlphaFoldDB" id="A0A4Z1DPT8"/>
<name>A0A4Z1DPT8_STRGP</name>
<protein>
    <submittedName>
        <fullName evidence="1">Uncharacterized protein</fullName>
    </submittedName>
</protein>
<reference evidence="1 2" key="1">
    <citation type="submission" date="2019-04" db="EMBL/GenBank/DDBJ databases">
        <title>Streptomyces sp. nov. Bv016 isolated from bark of Buahinia variegata.</title>
        <authorList>
            <person name="Kanchanasin P."/>
            <person name="Tanasupawat S."/>
            <person name="Yuki M."/>
            <person name="Kudo T."/>
        </authorList>
    </citation>
    <scope>NUCLEOTIDE SEQUENCE [LARGE SCALE GENOMIC DNA]</scope>
    <source>
        <strain evidence="1 2">JCM 4765</strain>
    </source>
</reference>
<organism evidence="1 2">
    <name type="scientific">Streptomyces griseoluteus</name>
    <dbReference type="NCBI Taxonomy" id="29306"/>
    <lineage>
        <taxon>Bacteria</taxon>
        <taxon>Bacillati</taxon>
        <taxon>Actinomycetota</taxon>
        <taxon>Actinomycetes</taxon>
        <taxon>Kitasatosporales</taxon>
        <taxon>Streptomycetaceae</taxon>
        <taxon>Streptomyces</taxon>
    </lineage>
</organism>
<dbReference type="EMBL" id="SRRU01000002">
    <property type="protein sequence ID" value="TGN85557.1"/>
    <property type="molecule type" value="Genomic_DNA"/>
</dbReference>
<keyword evidence="2" id="KW-1185">Reference proteome</keyword>
<accession>A0A4Z1DPT8</accession>
<sequence length="161" mass="18651">MTKLPQNSILKRLSETGYSDARIADMYGATPQAVNARLVAMGLRRYRQKVTGILERAWPTSETGRGDFVNLNRYRDLCCFLRWRLGDPDMTANQVRGAKRFERTVRERNSVLDFQPEADEPWLFVPRIESDGRMVIRWPQGRELPEGELRAALDLPEEPQE</sequence>